<organism evidence="1 2">
    <name type="scientific">Ambrosiozyma monospora</name>
    <name type="common">Yeast</name>
    <name type="synonym">Endomycopsis monosporus</name>
    <dbReference type="NCBI Taxonomy" id="43982"/>
    <lineage>
        <taxon>Eukaryota</taxon>
        <taxon>Fungi</taxon>
        <taxon>Dikarya</taxon>
        <taxon>Ascomycota</taxon>
        <taxon>Saccharomycotina</taxon>
        <taxon>Pichiomycetes</taxon>
        <taxon>Pichiales</taxon>
        <taxon>Pichiaceae</taxon>
        <taxon>Ambrosiozyma</taxon>
    </lineage>
</organism>
<gene>
    <name evidence="1" type="ORF">Amon02_001161000</name>
</gene>
<dbReference type="Proteomes" id="UP001165064">
    <property type="component" value="Unassembled WGS sequence"/>
</dbReference>
<reference evidence="1" key="1">
    <citation type="submission" date="2023-04" db="EMBL/GenBank/DDBJ databases">
        <title>Ambrosiozyma monospora NBRC 10751.</title>
        <authorList>
            <person name="Ichikawa N."/>
            <person name="Sato H."/>
            <person name="Tonouchi N."/>
        </authorList>
    </citation>
    <scope>NUCLEOTIDE SEQUENCE</scope>
    <source>
        <strain evidence="1">NBRC 10751</strain>
    </source>
</reference>
<evidence type="ECO:0000313" key="2">
    <source>
        <dbReference type="Proteomes" id="UP001165064"/>
    </source>
</evidence>
<keyword evidence="2" id="KW-1185">Reference proteome</keyword>
<protein>
    <submittedName>
        <fullName evidence="1">Unnamed protein product</fullName>
    </submittedName>
</protein>
<dbReference type="EMBL" id="BSXS01012740">
    <property type="protein sequence ID" value="GMF02930.1"/>
    <property type="molecule type" value="Genomic_DNA"/>
</dbReference>
<evidence type="ECO:0000313" key="1">
    <source>
        <dbReference type="EMBL" id="GMF02930.1"/>
    </source>
</evidence>
<name>A0ACB5U766_AMBMO</name>
<proteinExistence type="predicted"/>
<comment type="caution">
    <text evidence="1">The sequence shown here is derived from an EMBL/GenBank/DDBJ whole genome shotgun (WGS) entry which is preliminary data.</text>
</comment>
<accession>A0ACB5U766</accession>
<sequence>MDPELEIPLISSLVQNNNQPRLINNKMRPPNNTKKLSRSVKGSYYRLPLEEIQKLHRAIIPFICEHDYQFLQMIDLAAEGDYTFKDSDGVPIIAQNTLSGRHSSELGGIGKKILMGVVSMGYIKGKIYAVKLIANYEPVHCYLAHPKKNPHELFICICRRTDIPLEEIDKIKRWYVTPEMLSLETTIEHRYHLDIK</sequence>